<protein>
    <recommendedName>
        <fullName evidence="3">Knr4/Smi1-like domain-containing protein</fullName>
    </recommendedName>
</protein>
<evidence type="ECO:0000313" key="1">
    <source>
        <dbReference type="EMBL" id="OWK38064.1"/>
    </source>
</evidence>
<evidence type="ECO:0000313" key="2">
    <source>
        <dbReference type="Proteomes" id="UP000214646"/>
    </source>
</evidence>
<reference evidence="2" key="1">
    <citation type="submission" date="2017-06" db="EMBL/GenBank/DDBJ databases">
        <title>Genome analysis of Fimbriiglobus ruber SP5, the first member of the order Planctomycetales with confirmed chitinolytic capability.</title>
        <authorList>
            <person name="Ravin N.V."/>
            <person name="Rakitin A.L."/>
            <person name="Ivanova A.A."/>
            <person name="Beletsky A.V."/>
            <person name="Kulichevskaya I.S."/>
            <person name="Mardanov A.V."/>
            <person name="Dedysh S.N."/>
        </authorList>
    </citation>
    <scope>NUCLEOTIDE SEQUENCE [LARGE SCALE GENOMIC DNA]</scope>
    <source>
        <strain evidence="2">SP5</strain>
    </source>
</reference>
<dbReference type="AlphaFoldDB" id="A0A225DEI9"/>
<gene>
    <name evidence="1" type="ORF">FRUB_07184</name>
</gene>
<dbReference type="EMBL" id="NIDE01000014">
    <property type="protein sequence ID" value="OWK38064.1"/>
    <property type="molecule type" value="Genomic_DNA"/>
</dbReference>
<keyword evidence="2" id="KW-1185">Reference proteome</keyword>
<sequence length="201" mass="22549">MLAAITGRTSSTHGYPLRMVEAAEARLGFAIPEALRDYYLSVGRHELNRVHNRLWSPGDLEVSHGRLVFLEENQCVIYWGVRRRTTSADPVVFQTMDLDDGEWVAEVRCSLFLPAMLCWYAASGSMPHMGYTDQLPHVTARRMVRGWPPVGRSSVHSAYIRDGQVVCIEESGGDAVVRIGTRNRRDFDTLVSEFAVGVHEA</sequence>
<organism evidence="1 2">
    <name type="scientific">Fimbriiglobus ruber</name>
    <dbReference type="NCBI Taxonomy" id="1908690"/>
    <lineage>
        <taxon>Bacteria</taxon>
        <taxon>Pseudomonadati</taxon>
        <taxon>Planctomycetota</taxon>
        <taxon>Planctomycetia</taxon>
        <taxon>Gemmatales</taxon>
        <taxon>Gemmataceae</taxon>
        <taxon>Fimbriiglobus</taxon>
    </lineage>
</organism>
<accession>A0A225DEI9</accession>
<comment type="caution">
    <text evidence="1">The sequence shown here is derived from an EMBL/GenBank/DDBJ whole genome shotgun (WGS) entry which is preliminary data.</text>
</comment>
<dbReference type="Proteomes" id="UP000214646">
    <property type="component" value="Unassembled WGS sequence"/>
</dbReference>
<name>A0A225DEI9_9BACT</name>
<evidence type="ECO:0008006" key="3">
    <source>
        <dbReference type="Google" id="ProtNLM"/>
    </source>
</evidence>
<proteinExistence type="predicted"/>